<feature type="transmembrane region" description="Helical" evidence="7">
    <location>
        <begin position="420"/>
        <end position="440"/>
    </location>
</feature>
<dbReference type="PIRSF" id="PIRSF006603">
    <property type="entry name" value="DinF"/>
    <property type="match status" value="1"/>
</dbReference>
<keyword evidence="5 7" id="KW-1133">Transmembrane helix</keyword>
<dbReference type="Pfam" id="PF01554">
    <property type="entry name" value="MatE"/>
    <property type="match status" value="2"/>
</dbReference>
<feature type="transmembrane region" description="Helical" evidence="7">
    <location>
        <begin position="319"/>
        <end position="344"/>
    </location>
</feature>
<evidence type="ECO:0000256" key="2">
    <source>
        <dbReference type="ARBA" id="ARBA00022448"/>
    </source>
</evidence>
<evidence type="ECO:0000256" key="5">
    <source>
        <dbReference type="ARBA" id="ARBA00022989"/>
    </source>
</evidence>
<feature type="transmembrane region" description="Helical" evidence="7">
    <location>
        <begin position="198"/>
        <end position="221"/>
    </location>
</feature>
<sequence>MEANREEQMFNGPILPLILKLALPIFAGMVFQLIYNITDTIWISRIDLSDPSIVGGVGIIFPLMFFIIALSNGLMVGTASLVARAVGEKSEDKLDAAADSGIFLAVIISILVLVLGYIFLNPLVSMLGAEGSYFANARDYLAYILPAAAFMFIANVFMGVLQGEGLMKYVMVSMILGTVLNVILDPIAIFVFNMGIKGAALATVISQAIAFLYIVFIFLSGRTRVPVHFKLSGFRAYVMKEITVVGFPQALGQMIMSLSFLIFNTVVISIDERALTAFALCGRIDQAVLMPIFAIASAIVTIVGQNYGRKRFDRVKKAWSTAITVSISVSAVVVFLIVIFAPKIYAFFTDVPEVLDYAVRQVRFLEYAFIFSSLGILGRSFFQAVGKGWNGMVLVLLRLILLAVPAVIIFVYVFDWGIYGVWGGVMLGNLLTALISAIWIPRSIKKMETAAA</sequence>
<dbReference type="InterPro" id="IPR048279">
    <property type="entry name" value="MdtK-like"/>
</dbReference>
<keyword evidence="2" id="KW-0813">Transport</keyword>
<feature type="transmembrane region" description="Helical" evidence="7">
    <location>
        <begin position="102"/>
        <end position="120"/>
    </location>
</feature>
<dbReference type="InterPro" id="IPR002528">
    <property type="entry name" value="MATE_fam"/>
</dbReference>
<keyword evidence="9" id="KW-1185">Reference proteome</keyword>
<keyword evidence="3" id="KW-1003">Cell membrane</keyword>
<keyword evidence="4 7" id="KW-0812">Transmembrane</keyword>
<feature type="transmembrane region" description="Helical" evidence="7">
    <location>
        <begin position="12"/>
        <end position="35"/>
    </location>
</feature>
<dbReference type="InterPro" id="IPR052031">
    <property type="entry name" value="Membrane_Transporter-Flippase"/>
</dbReference>
<evidence type="ECO:0000256" key="6">
    <source>
        <dbReference type="ARBA" id="ARBA00023136"/>
    </source>
</evidence>
<dbReference type="Proteomes" id="UP001466331">
    <property type="component" value="Unassembled WGS sequence"/>
</dbReference>
<protein>
    <submittedName>
        <fullName evidence="8">MATE family efflux transporter</fullName>
    </submittedName>
</protein>
<evidence type="ECO:0000256" key="1">
    <source>
        <dbReference type="ARBA" id="ARBA00004651"/>
    </source>
</evidence>
<dbReference type="EMBL" id="JBCHKQ010000001">
    <property type="protein sequence ID" value="MEM5947167.1"/>
    <property type="molecule type" value="Genomic_DNA"/>
</dbReference>
<dbReference type="PANTHER" id="PTHR43549:SF2">
    <property type="entry name" value="MULTIDRUG RESISTANCE PROTEIN NORM-RELATED"/>
    <property type="match status" value="1"/>
</dbReference>
<feature type="transmembrane region" description="Helical" evidence="7">
    <location>
        <begin position="140"/>
        <end position="157"/>
    </location>
</feature>
<comment type="caution">
    <text evidence="8">The sequence shown here is derived from an EMBL/GenBank/DDBJ whole genome shotgun (WGS) entry which is preliminary data.</text>
</comment>
<dbReference type="PANTHER" id="PTHR43549">
    <property type="entry name" value="MULTIDRUG RESISTANCE PROTEIN YPNP-RELATED"/>
    <property type="match status" value="1"/>
</dbReference>
<accession>A0ABU9U917</accession>
<evidence type="ECO:0000313" key="8">
    <source>
        <dbReference type="EMBL" id="MEM5947167.1"/>
    </source>
</evidence>
<evidence type="ECO:0000256" key="3">
    <source>
        <dbReference type="ARBA" id="ARBA00022475"/>
    </source>
</evidence>
<reference evidence="8 9" key="1">
    <citation type="submission" date="2024-03" db="EMBL/GenBank/DDBJ databases">
        <title>Ignisphaera cupida sp. nov., a hyperthermophilic hydrolytic archaeon from a hot spring of Kamchatka, and proposal of Ignisphaeraceae fam. nov.</title>
        <authorList>
            <person name="Podosokorskaya O.A."/>
            <person name="Elcheninov A.G."/>
            <person name="Maltseva A.I."/>
            <person name="Zayulina K.S."/>
            <person name="Novikov A."/>
            <person name="Merkel A.Y."/>
        </authorList>
    </citation>
    <scope>NUCLEOTIDE SEQUENCE [LARGE SCALE GENOMIC DNA]</scope>
    <source>
        <strain evidence="8 9">38H-sp</strain>
    </source>
</reference>
<name>A0ABU9U917_9SPIR</name>
<comment type="subcellular location">
    <subcellularLocation>
        <location evidence="1">Cell membrane</location>
        <topology evidence="1">Multi-pass membrane protein</topology>
    </subcellularLocation>
</comment>
<feature type="transmembrane region" description="Helical" evidence="7">
    <location>
        <begin position="55"/>
        <end position="82"/>
    </location>
</feature>
<feature type="transmembrane region" description="Helical" evidence="7">
    <location>
        <begin position="394"/>
        <end position="414"/>
    </location>
</feature>
<feature type="transmembrane region" description="Helical" evidence="7">
    <location>
        <begin position="288"/>
        <end position="307"/>
    </location>
</feature>
<evidence type="ECO:0000256" key="4">
    <source>
        <dbReference type="ARBA" id="ARBA00022692"/>
    </source>
</evidence>
<feature type="transmembrane region" description="Helical" evidence="7">
    <location>
        <begin position="169"/>
        <end position="192"/>
    </location>
</feature>
<evidence type="ECO:0000256" key="7">
    <source>
        <dbReference type="SAM" id="Phobius"/>
    </source>
</evidence>
<dbReference type="NCBIfam" id="TIGR00797">
    <property type="entry name" value="matE"/>
    <property type="match status" value="1"/>
</dbReference>
<feature type="transmembrane region" description="Helical" evidence="7">
    <location>
        <begin position="364"/>
        <end position="382"/>
    </location>
</feature>
<gene>
    <name evidence="8" type="ORF">WKV44_01265</name>
</gene>
<keyword evidence="6 7" id="KW-0472">Membrane</keyword>
<feature type="transmembrane region" description="Helical" evidence="7">
    <location>
        <begin position="242"/>
        <end position="268"/>
    </location>
</feature>
<organism evidence="8 9">
    <name type="scientific">Rarispira pelagica</name>
    <dbReference type="NCBI Taxonomy" id="3141764"/>
    <lineage>
        <taxon>Bacteria</taxon>
        <taxon>Pseudomonadati</taxon>
        <taxon>Spirochaetota</taxon>
        <taxon>Spirochaetia</taxon>
        <taxon>Winmispirales</taxon>
        <taxon>Winmispiraceae</taxon>
        <taxon>Rarispira</taxon>
    </lineage>
</organism>
<dbReference type="RefSeq" id="WP_420068618.1">
    <property type="nucleotide sequence ID" value="NZ_JBCHKQ010000001.1"/>
</dbReference>
<proteinExistence type="predicted"/>
<evidence type="ECO:0000313" key="9">
    <source>
        <dbReference type="Proteomes" id="UP001466331"/>
    </source>
</evidence>